<dbReference type="Proteomes" id="UP001469553">
    <property type="component" value="Unassembled WGS sequence"/>
</dbReference>
<name>A0ABV0ZA04_9TELE</name>
<feature type="domain" description="ADGRF3/5-like N-terminal" evidence="2">
    <location>
        <begin position="352"/>
        <end position="408"/>
    </location>
</feature>
<evidence type="ECO:0000313" key="4">
    <source>
        <dbReference type="Proteomes" id="UP001469553"/>
    </source>
</evidence>
<dbReference type="InterPro" id="IPR051587">
    <property type="entry name" value="Adhesion_GPCR"/>
</dbReference>
<dbReference type="PANTHER" id="PTHR45813:SF4">
    <property type="entry name" value="ADHESION G PROTEIN-COUPLED RECEPTOR F5"/>
    <property type="match status" value="1"/>
</dbReference>
<organism evidence="3 4">
    <name type="scientific">Ameca splendens</name>
    <dbReference type="NCBI Taxonomy" id="208324"/>
    <lineage>
        <taxon>Eukaryota</taxon>
        <taxon>Metazoa</taxon>
        <taxon>Chordata</taxon>
        <taxon>Craniata</taxon>
        <taxon>Vertebrata</taxon>
        <taxon>Euteleostomi</taxon>
        <taxon>Actinopterygii</taxon>
        <taxon>Neopterygii</taxon>
        <taxon>Teleostei</taxon>
        <taxon>Neoteleostei</taxon>
        <taxon>Acanthomorphata</taxon>
        <taxon>Ovalentaria</taxon>
        <taxon>Atherinomorphae</taxon>
        <taxon>Cyprinodontiformes</taxon>
        <taxon>Goodeidae</taxon>
        <taxon>Ameca</taxon>
    </lineage>
</organism>
<keyword evidence="1" id="KW-0472">Membrane</keyword>
<feature type="non-terminal residue" evidence="3">
    <location>
        <position position="1"/>
    </location>
</feature>
<reference evidence="3 4" key="1">
    <citation type="submission" date="2021-06" db="EMBL/GenBank/DDBJ databases">
        <authorList>
            <person name="Palmer J.M."/>
        </authorList>
    </citation>
    <scope>NUCLEOTIDE SEQUENCE [LARGE SCALE GENOMIC DNA]</scope>
    <source>
        <strain evidence="3 4">AS_MEX2019</strain>
        <tissue evidence="3">Muscle</tissue>
    </source>
</reference>
<protein>
    <recommendedName>
        <fullName evidence="2">ADGRF3/5-like N-terminal domain-containing protein</fullName>
    </recommendedName>
</protein>
<keyword evidence="1" id="KW-1133">Transmembrane helix</keyword>
<gene>
    <name evidence="3" type="ORF">AMECASPLE_009553</name>
</gene>
<dbReference type="PANTHER" id="PTHR45813">
    <property type="entry name" value="IG-LIKE DOMAIN-CONTAINING PROTEIN"/>
    <property type="match status" value="1"/>
</dbReference>
<proteinExistence type="predicted"/>
<feature type="transmembrane region" description="Helical" evidence="1">
    <location>
        <begin position="640"/>
        <end position="663"/>
    </location>
</feature>
<feature type="domain" description="ADGRF3/5-like N-terminal" evidence="2">
    <location>
        <begin position="473"/>
        <end position="529"/>
    </location>
</feature>
<evidence type="ECO:0000313" key="3">
    <source>
        <dbReference type="EMBL" id="MEQ2302715.1"/>
    </source>
</evidence>
<comment type="caution">
    <text evidence="3">The sequence shown here is derived from an EMBL/GenBank/DDBJ whole genome shotgun (WGS) entry which is preliminary data.</text>
</comment>
<keyword evidence="1" id="KW-0812">Transmembrane</keyword>
<keyword evidence="4" id="KW-1185">Reference proteome</keyword>
<dbReference type="EMBL" id="JAHRIP010056965">
    <property type="protein sequence ID" value="MEQ2302715.1"/>
    <property type="molecule type" value="Genomic_DNA"/>
</dbReference>
<evidence type="ECO:0000259" key="2">
    <source>
        <dbReference type="Pfam" id="PF25387"/>
    </source>
</evidence>
<sequence length="683" mass="74030">LLLYSRDTGNHDRKTECYPVKSSKGMAISMKTLAIFVLLVTLLVLEKRNFTFPLNSSILDFLEPHGEPFLTHTRGKRNVLSDPGTYAATILLNASNIETYEQLLSTLNATSYPLQLDNNTEIQDITVTTVCVSTDNGFQCKCKEQFAWPYSTCITYGTCDYMSSGICKCILAIPADGSSCRLISDLLVQTEYEVDLELNLTNTATLDFIRSLLKNVSYFTLNPLVSVTQVNLTTVCSPSNPGYQCRCEDQYRWSCDQCLTYGSCDNITDDTCGCISAFPADGRYCQSLDQYNFTACQFTTTTLAPTSPPIMYHYMLYVELNSTDVTTEEELRNIRYPISINSNIQISDVNISTVCSPSNPGYQCRCEDQYRWSCDQCLTYGSCDNITNHTCGCISAIPADGQYCQSLDQYNFTACLRTSTLVPTTSIAQSIIYQYIVSVELNTTDVAAVEALRNFSYPISISHGLQITDVNISTVCSPNYTTYQCRCEDQYGWPCGMCSTFGNCSNILDNICGCIEALPPDNTYCQPLSELDICATPTPIGTPASVVTNSTLAAATATNTATAVPTVASNSPPGATTLTVTNETGPSKTTVLTSSTALAASKTSTTVTRGFVFGGLVGAHLHGVGFVHSFRFGCSLLRTVLRCFACCGVGVVVLCIVALASMFCTVGRASLGLAVASGLSALC</sequence>
<feature type="domain" description="ADGRF3/5-like N-terminal" evidence="2">
    <location>
        <begin position="128"/>
        <end position="183"/>
    </location>
</feature>
<dbReference type="InterPro" id="IPR057400">
    <property type="entry name" value="ADGRF3/5_N"/>
</dbReference>
<accession>A0ABV0ZA04</accession>
<evidence type="ECO:0000256" key="1">
    <source>
        <dbReference type="SAM" id="Phobius"/>
    </source>
</evidence>
<dbReference type="Pfam" id="PF25387">
    <property type="entry name" value="ADGRF3_N"/>
    <property type="match status" value="4"/>
</dbReference>
<feature type="domain" description="ADGRF3/5-like N-terminal" evidence="2">
    <location>
        <begin position="233"/>
        <end position="289"/>
    </location>
</feature>